<keyword evidence="2" id="KW-1185">Reference proteome</keyword>
<organism evidence="1 2">
    <name type="scientific">Stenotrophomonas riyadhensis</name>
    <dbReference type="NCBI Taxonomy" id="2859893"/>
    <lineage>
        <taxon>Bacteria</taxon>
        <taxon>Pseudomonadati</taxon>
        <taxon>Pseudomonadota</taxon>
        <taxon>Gammaproteobacteria</taxon>
        <taxon>Lysobacterales</taxon>
        <taxon>Lysobacteraceae</taxon>
        <taxon>Stenotrophomonas</taxon>
    </lineage>
</organism>
<protein>
    <recommendedName>
        <fullName evidence="3">Guanylate cyclase domain-containing protein</fullName>
    </recommendedName>
</protein>
<evidence type="ECO:0000313" key="1">
    <source>
        <dbReference type="EMBL" id="MCV0326670.1"/>
    </source>
</evidence>
<evidence type="ECO:0008006" key="3">
    <source>
        <dbReference type="Google" id="ProtNLM"/>
    </source>
</evidence>
<dbReference type="RefSeq" id="WP_197612373.1">
    <property type="nucleotide sequence ID" value="NZ_JAHWBK010000017.1"/>
</dbReference>
<dbReference type="Proteomes" id="UP001208054">
    <property type="component" value="Unassembled WGS sequence"/>
</dbReference>
<proteinExistence type="predicted"/>
<comment type="caution">
    <text evidence="1">The sequence shown here is derived from an EMBL/GenBank/DDBJ whole genome shotgun (WGS) entry which is preliminary data.</text>
</comment>
<accession>A0ABT2XL53</accession>
<name>A0ABT2XL53_9GAMM</name>
<gene>
    <name evidence="1" type="ORF">KYJ44_20350</name>
</gene>
<evidence type="ECO:0000313" key="2">
    <source>
        <dbReference type="Proteomes" id="UP001208054"/>
    </source>
</evidence>
<sequence>MKPEYAYCALIDVLGYKQRLKEDKDGGTLTFKDDLEVALRCLESVNSAVFSVQAISDTIVITCTQHALLIDFLDVLKKVFLGFLERGLFVRGGVAFSKHFQSQRLTYSHAIARAYELESGSAIYPRIVIDRNIIEMNEGPSSVKSLRGSGYIFMQNGVYFLNVVDSDNVENVHSCGERLYRRDNNSLKGQEGAFGKHVWFESYVRTCGVTYGKNLLAYIDPMTSY</sequence>
<reference evidence="1 2" key="1">
    <citation type="submission" date="2021-07" db="EMBL/GenBank/DDBJ databases">
        <title>Clinical implication of Pseudomonas aeruginosa: further insight on the antimicrobial resistance.</title>
        <authorList>
            <person name="Macori G."/>
            <person name="Fanning S."/>
            <person name="Alqahtani A."/>
        </authorList>
    </citation>
    <scope>NUCLEOTIDE SEQUENCE [LARGE SCALE GENOMIC DNA]</scope>
    <source>
        <strain evidence="1 2">CFS3442</strain>
    </source>
</reference>
<dbReference type="EMBL" id="JAHWBK010000017">
    <property type="protein sequence ID" value="MCV0326670.1"/>
    <property type="molecule type" value="Genomic_DNA"/>
</dbReference>